<accession>A0A5E4XGN7</accession>
<gene>
    <name evidence="1" type="ORF">PNO31109_03860</name>
</gene>
<evidence type="ECO:0000313" key="1">
    <source>
        <dbReference type="EMBL" id="VVE35436.1"/>
    </source>
</evidence>
<proteinExistence type="predicted"/>
<dbReference type="OrthoDB" id="8943574at2"/>
<name>A0A5E4XGN7_9BURK</name>
<sequence length="83" mass="8945">MTTRLTHLEDRLAASPDTVARELGARLDAADASLQRALRRPLAPAQHAALIAQSQALRAARTILMRMANRYGTSYGASSKRSG</sequence>
<dbReference type="Proteomes" id="UP000367825">
    <property type="component" value="Unassembled WGS sequence"/>
</dbReference>
<dbReference type="RefSeq" id="WP_150557083.1">
    <property type="nucleotide sequence ID" value="NZ_CABPSC010000018.1"/>
</dbReference>
<organism evidence="1 2">
    <name type="scientific">Pandoraea nosoerga</name>
    <dbReference type="NCBI Taxonomy" id="2508296"/>
    <lineage>
        <taxon>Bacteria</taxon>
        <taxon>Pseudomonadati</taxon>
        <taxon>Pseudomonadota</taxon>
        <taxon>Betaproteobacteria</taxon>
        <taxon>Burkholderiales</taxon>
        <taxon>Burkholderiaceae</taxon>
        <taxon>Pandoraea</taxon>
    </lineage>
</organism>
<reference evidence="1 2" key="1">
    <citation type="submission" date="2019-08" db="EMBL/GenBank/DDBJ databases">
        <authorList>
            <person name="Peeters C."/>
        </authorList>
    </citation>
    <scope>NUCLEOTIDE SEQUENCE [LARGE SCALE GENOMIC DNA]</scope>
    <source>
        <strain evidence="1 2">LMG 31109</strain>
    </source>
</reference>
<dbReference type="AlphaFoldDB" id="A0A5E4XGN7"/>
<evidence type="ECO:0000313" key="2">
    <source>
        <dbReference type="Proteomes" id="UP000367825"/>
    </source>
</evidence>
<dbReference type="Gene3D" id="1.20.5.420">
    <property type="entry name" value="Immunoglobulin FC, subunit C"/>
    <property type="match status" value="1"/>
</dbReference>
<dbReference type="NCBIfam" id="TIGR02501">
    <property type="entry name" value="type_III_yscE"/>
    <property type="match status" value="1"/>
</dbReference>
<keyword evidence="2" id="KW-1185">Reference proteome</keyword>
<dbReference type="Pfam" id="PF08988">
    <property type="entry name" value="T3SS_needle_E"/>
    <property type="match status" value="1"/>
</dbReference>
<dbReference type="InterPro" id="IPR012671">
    <property type="entry name" value="T3SS_PscE/YscE"/>
</dbReference>
<dbReference type="EMBL" id="CABPSC010000018">
    <property type="protein sequence ID" value="VVE35436.1"/>
    <property type="molecule type" value="Genomic_DNA"/>
</dbReference>
<protein>
    <submittedName>
        <fullName evidence="1">EscE/YscE/SsaE family type III secretion system needle protein co-chaperone</fullName>
    </submittedName>
</protein>